<sequence>MCDILTINDTVETIGSGTCIQHGKHNDRIYLMKLDQRDMPEVFNMLTELAVKEKYSKIICKVPKNYAPAFYANGYILEAFIPEFYDAEQDVFFLSKYLNSDRFLDIERSQLSKFSSILNKESGKKVADHPDFTVRELTENDISDIIDIYKEVFETYPFPIHDDDYILQTMDENVRYFGAEKNGKLAAIASAEMDIKSGNAEMTDFATYPGFSGNRLATALLKKLEEEMKEDGIQTLYTIARLNSIPMNLTFIHMDYTYSGTLIKNTNISGDIESMNVYYKHI</sequence>
<dbReference type="PROSITE" id="PS51186">
    <property type="entry name" value="GNAT"/>
    <property type="match status" value="1"/>
</dbReference>
<proteinExistence type="predicted"/>
<dbReference type="AlphaFoldDB" id="A0AAE3MDW8"/>
<dbReference type="Gene3D" id="3.40.630.30">
    <property type="match status" value="1"/>
</dbReference>
<gene>
    <name evidence="2" type="primary">ablB</name>
    <name evidence="2" type="ORF">OM074_10975</name>
</gene>
<protein>
    <submittedName>
        <fullName evidence="2">Beta-lysine N-acetyltransferase</fullName>
    </submittedName>
</protein>
<dbReference type="InterPro" id="IPR016181">
    <property type="entry name" value="Acyl_CoA_acyltransferase"/>
</dbReference>
<feature type="domain" description="N-acetyltransferase" evidence="1">
    <location>
        <begin position="132"/>
        <end position="282"/>
    </location>
</feature>
<evidence type="ECO:0000259" key="1">
    <source>
        <dbReference type="PROSITE" id="PS51186"/>
    </source>
</evidence>
<dbReference type="Pfam" id="PF00583">
    <property type="entry name" value="Acetyltransf_1"/>
    <property type="match status" value="1"/>
</dbReference>
<name>A0AAE3MDW8_9BACT</name>
<accession>A0AAE3MDW8</accession>
<reference evidence="2" key="1">
    <citation type="submission" date="2022-10" db="EMBL/GenBank/DDBJ databases">
        <authorList>
            <person name="Yu W.X."/>
        </authorList>
    </citation>
    <scope>NUCLEOTIDE SEQUENCE</scope>
    <source>
        <strain evidence="2">D04</strain>
    </source>
</reference>
<comment type="caution">
    <text evidence="2">The sequence shown here is derived from an EMBL/GenBank/DDBJ whole genome shotgun (WGS) entry which is preliminary data.</text>
</comment>
<dbReference type="InterPro" id="IPR000182">
    <property type="entry name" value="GNAT_dom"/>
</dbReference>
<dbReference type="Proteomes" id="UP001207408">
    <property type="component" value="Unassembled WGS sequence"/>
</dbReference>
<dbReference type="RefSeq" id="WP_301199520.1">
    <property type="nucleotide sequence ID" value="NZ_JAPDPI010000020.1"/>
</dbReference>
<organism evidence="2 3">
    <name type="scientific">Plebeiibacterium marinum</name>
    <dbReference type="NCBI Taxonomy" id="2992111"/>
    <lineage>
        <taxon>Bacteria</taxon>
        <taxon>Pseudomonadati</taxon>
        <taxon>Bacteroidota</taxon>
        <taxon>Bacteroidia</taxon>
        <taxon>Marinilabiliales</taxon>
        <taxon>Marinilabiliaceae</taxon>
        <taxon>Plebeiibacterium</taxon>
    </lineage>
</organism>
<dbReference type="GO" id="GO:0008080">
    <property type="term" value="F:N-acetyltransferase activity"/>
    <property type="evidence" value="ECO:0007669"/>
    <property type="project" value="InterPro"/>
</dbReference>
<evidence type="ECO:0000313" key="3">
    <source>
        <dbReference type="Proteomes" id="UP001207408"/>
    </source>
</evidence>
<dbReference type="EMBL" id="JAPDPI010000020">
    <property type="protein sequence ID" value="MCW3806148.1"/>
    <property type="molecule type" value="Genomic_DNA"/>
</dbReference>
<dbReference type="NCBIfam" id="TIGR03827">
    <property type="entry name" value="GNAT_ablB"/>
    <property type="match status" value="1"/>
</dbReference>
<keyword evidence="3" id="KW-1185">Reference proteome</keyword>
<dbReference type="SUPFAM" id="SSF55729">
    <property type="entry name" value="Acyl-CoA N-acyltransferases (Nat)"/>
    <property type="match status" value="1"/>
</dbReference>
<dbReference type="InterPro" id="IPR022525">
    <property type="entry name" value="GNAT_AblB"/>
</dbReference>
<evidence type="ECO:0000313" key="2">
    <source>
        <dbReference type="EMBL" id="MCW3806148.1"/>
    </source>
</evidence>